<dbReference type="EMBL" id="JAYRBN010000050">
    <property type="protein sequence ID" value="KAL2744318.1"/>
    <property type="molecule type" value="Genomic_DNA"/>
</dbReference>
<evidence type="ECO:0000313" key="3">
    <source>
        <dbReference type="Proteomes" id="UP001607303"/>
    </source>
</evidence>
<organism evidence="2 3">
    <name type="scientific">Vespula maculifrons</name>
    <name type="common">Eastern yellow jacket</name>
    <name type="synonym">Wasp</name>
    <dbReference type="NCBI Taxonomy" id="7453"/>
    <lineage>
        <taxon>Eukaryota</taxon>
        <taxon>Metazoa</taxon>
        <taxon>Ecdysozoa</taxon>
        <taxon>Arthropoda</taxon>
        <taxon>Hexapoda</taxon>
        <taxon>Insecta</taxon>
        <taxon>Pterygota</taxon>
        <taxon>Neoptera</taxon>
        <taxon>Endopterygota</taxon>
        <taxon>Hymenoptera</taxon>
        <taxon>Apocrita</taxon>
        <taxon>Aculeata</taxon>
        <taxon>Vespoidea</taxon>
        <taxon>Vespidae</taxon>
        <taxon>Vespinae</taxon>
        <taxon>Vespula</taxon>
    </lineage>
</organism>
<protein>
    <submittedName>
        <fullName evidence="2">Uncharacterized protein</fullName>
    </submittedName>
</protein>
<reference evidence="2 3" key="1">
    <citation type="journal article" date="2024" name="Ann. Entomol. Soc. Am.">
        <title>Genomic analyses of the southern and eastern yellowjacket wasps (Hymenoptera: Vespidae) reveal evolutionary signatures of social life.</title>
        <authorList>
            <person name="Catto M.A."/>
            <person name="Caine P.B."/>
            <person name="Orr S.E."/>
            <person name="Hunt B.G."/>
            <person name="Goodisman M.A.D."/>
        </authorList>
    </citation>
    <scope>NUCLEOTIDE SEQUENCE [LARGE SCALE GENOMIC DNA]</scope>
    <source>
        <strain evidence="2">232</strain>
        <tissue evidence="2">Head and thorax</tissue>
    </source>
</reference>
<feature type="compositionally biased region" description="Pro residues" evidence="1">
    <location>
        <begin position="33"/>
        <end position="60"/>
    </location>
</feature>
<gene>
    <name evidence="2" type="ORF">V1477_006860</name>
</gene>
<dbReference type="AlphaFoldDB" id="A0ABD2CJF3"/>
<sequence>MEERVSCNPKEEGNRYSLGSSWAEVAARIFSTQPPPSPTPSPLQPIPLLPSPPLPLPPLSPSLLSPLSPNNNHIHIQYQK</sequence>
<accession>A0ABD2CJF3</accession>
<feature type="region of interest" description="Disordered" evidence="1">
    <location>
        <begin position="31"/>
        <end position="80"/>
    </location>
</feature>
<dbReference type="Proteomes" id="UP001607303">
    <property type="component" value="Unassembled WGS sequence"/>
</dbReference>
<comment type="caution">
    <text evidence="2">The sequence shown here is derived from an EMBL/GenBank/DDBJ whole genome shotgun (WGS) entry which is preliminary data.</text>
</comment>
<feature type="compositionally biased region" description="Polar residues" evidence="1">
    <location>
        <begin position="70"/>
        <end position="80"/>
    </location>
</feature>
<evidence type="ECO:0000256" key="1">
    <source>
        <dbReference type="SAM" id="MobiDB-lite"/>
    </source>
</evidence>
<keyword evidence="3" id="KW-1185">Reference proteome</keyword>
<evidence type="ECO:0000313" key="2">
    <source>
        <dbReference type="EMBL" id="KAL2744318.1"/>
    </source>
</evidence>
<proteinExistence type="predicted"/>
<name>A0ABD2CJF3_VESMC</name>